<evidence type="ECO:0000313" key="5">
    <source>
        <dbReference type="Proteomes" id="UP001150538"/>
    </source>
</evidence>
<reference evidence="4" key="1">
    <citation type="submission" date="2022-07" db="EMBL/GenBank/DDBJ databases">
        <title>Phylogenomic reconstructions and comparative analyses of Kickxellomycotina fungi.</title>
        <authorList>
            <person name="Reynolds N.K."/>
            <person name="Stajich J.E."/>
            <person name="Barry K."/>
            <person name="Grigoriev I.V."/>
            <person name="Crous P."/>
            <person name="Smith M.E."/>
        </authorList>
    </citation>
    <scope>NUCLEOTIDE SEQUENCE</scope>
    <source>
        <strain evidence="4">NBRC 100468</strain>
    </source>
</reference>
<keyword evidence="5" id="KW-1185">Reference proteome</keyword>
<comment type="caution">
    <text evidence="4">The sequence shown here is derived from an EMBL/GenBank/DDBJ whole genome shotgun (WGS) entry which is preliminary data.</text>
</comment>
<protein>
    <submittedName>
        <fullName evidence="4">Uncharacterized protein</fullName>
    </submittedName>
</protein>
<dbReference type="SUPFAM" id="SSF50685">
    <property type="entry name" value="Barwin-like endoglucanases"/>
    <property type="match status" value="1"/>
</dbReference>
<dbReference type="EMBL" id="JANBPU010000018">
    <property type="protein sequence ID" value="KAJ1920049.1"/>
    <property type="molecule type" value="Genomic_DNA"/>
</dbReference>
<name>A0A9W8DQ70_9FUNG</name>
<dbReference type="PANTHER" id="PTHR31836">
    <property type="match status" value="1"/>
</dbReference>
<keyword evidence="3" id="KW-1133">Transmembrane helix</keyword>
<keyword evidence="3" id="KW-0472">Membrane</keyword>
<dbReference type="InterPro" id="IPR051477">
    <property type="entry name" value="Expansin_CellWall"/>
</dbReference>
<dbReference type="CDD" id="cd22191">
    <property type="entry name" value="DPBB_RlpA_EXP_N-like"/>
    <property type="match status" value="1"/>
</dbReference>
<evidence type="ECO:0000256" key="2">
    <source>
        <dbReference type="SAM" id="MobiDB-lite"/>
    </source>
</evidence>
<feature type="compositionally biased region" description="Low complexity" evidence="2">
    <location>
        <begin position="82"/>
        <end position="95"/>
    </location>
</feature>
<feature type="region of interest" description="Disordered" evidence="2">
    <location>
        <begin position="1"/>
        <end position="109"/>
    </location>
</feature>
<proteinExistence type="predicted"/>
<accession>A0A9W8DQ70</accession>
<dbReference type="OrthoDB" id="406505at2759"/>
<dbReference type="AlphaFoldDB" id="A0A9W8DQ70"/>
<dbReference type="Gene3D" id="2.40.40.10">
    <property type="entry name" value="RlpA-like domain"/>
    <property type="match status" value="1"/>
</dbReference>
<evidence type="ECO:0000313" key="4">
    <source>
        <dbReference type="EMBL" id="KAJ1920049.1"/>
    </source>
</evidence>
<evidence type="ECO:0000256" key="3">
    <source>
        <dbReference type="SAM" id="Phobius"/>
    </source>
</evidence>
<evidence type="ECO:0000256" key="1">
    <source>
        <dbReference type="ARBA" id="ARBA00022729"/>
    </source>
</evidence>
<keyword evidence="1" id="KW-0732">Signal</keyword>
<dbReference type="Proteomes" id="UP001150538">
    <property type="component" value="Unassembled WGS sequence"/>
</dbReference>
<keyword evidence="3" id="KW-0812">Transmembrane</keyword>
<organism evidence="4 5">
    <name type="scientific">Mycoemilia scoparia</name>
    <dbReference type="NCBI Taxonomy" id="417184"/>
    <lineage>
        <taxon>Eukaryota</taxon>
        <taxon>Fungi</taxon>
        <taxon>Fungi incertae sedis</taxon>
        <taxon>Zoopagomycota</taxon>
        <taxon>Kickxellomycotina</taxon>
        <taxon>Kickxellomycetes</taxon>
        <taxon>Kickxellales</taxon>
        <taxon>Kickxellaceae</taxon>
        <taxon>Mycoemilia</taxon>
    </lineage>
</organism>
<dbReference type="PANTHER" id="PTHR31836:SF21">
    <property type="entry name" value="EXPANSIN-LIKE PROTEIN 7"/>
    <property type="match status" value="1"/>
</dbReference>
<dbReference type="InterPro" id="IPR036908">
    <property type="entry name" value="RlpA-like_sf"/>
</dbReference>
<sequence>MNGPQPSTRSNFNSQYPVDQNPGMPPSGTYPPQGSQAPPPHPISQQQTHGYGTYVDSAQPYNASSMPPPPPEMLQQQGTMYSSNNNRPSMSSNHSTAPNEALPQPSPPQRRGVMDFLSKFLPAPKAEGEGSLFNSQSWLTRLPCFATKYLLLTITFILLLIACIVILIYLVLSRDQGCGSQCKSLGDPGLYLSAFGDSKIWYGASNKTCQNWQPSDVMFAAINYHQFGLYKELKWSPVCNKCVRVAGPRGTVQAKITDICDNCTYGSIMLSEPAFRLIADNGVENVPVTWGPC</sequence>
<feature type="compositionally biased region" description="Polar residues" evidence="2">
    <location>
        <begin position="1"/>
        <end position="18"/>
    </location>
</feature>
<feature type="transmembrane region" description="Helical" evidence="3">
    <location>
        <begin position="149"/>
        <end position="172"/>
    </location>
</feature>
<gene>
    <name evidence="4" type="ORF">H4219_001578</name>
</gene>